<sequence>MTMSEDKPPICANLIVPVLIRPIIHKIEKHDPMAAQTLLNAINKAEATEPGIMLDVVTSILKRRDLNVNITESLLKLQGHIPEFDDHKCKRPEELFQDLNRKTYSLKKILSRIPDEINDRKTFLETIKEIASAIKKLLDCVNEISNSLQITSPSDKRAIENRKRDFIKDSKKFSQTLKEFFREGQTQTVFQSAAQLICATNTIQRTVKTKFDSK</sequence>
<dbReference type="GO" id="GO:0090443">
    <property type="term" value="C:FAR/SIN/STRIPAK complex"/>
    <property type="evidence" value="ECO:0007669"/>
    <property type="project" value="TreeGrafter"/>
</dbReference>
<evidence type="ECO:0000259" key="7">
    <source>
        <dbReference type="Pfam" id="PF20929"/>
    </source>
</evidence>
<dbReference type="PANTHER" id="PTHR13250:SF1">
    <property type="entry name" value="PROGRAMMED CELL DEATH PROTEIN 10"/>
    <property type="match status" value="1"/>
</dbReference>
<keyword evidence="5" id="KW-0963">Cytoplasm</keyword>
<keyword evidence="6" id="KW-0472">Membrane</keyword>
<dbReference type="Proteomes" id="UP000728032">
    <property type="component" value="Unassembled WGS sequence"/>
</dbReference>
<gene>
    <name evidence="8" type="ORF">ONB1V03_LOCUS3504</name>
</gene>
<evidence type="ECO:0000256" key="3">
    <source>
        <dbReference type="ARBA" id="ARBA00009181"/>
    </source>
</evidence>
<evidence type="ECO:0000256" key="2">
    <source>
        <dbReference type="ARBA" id="ARBA00004496"/>
    </source>
</evidence>
<evidence type="ECO:0000256" key="6">
    <source>
        <dbReference type="ARBA" id="ARBA00023136"/>
    </source>
</evidence>
<dbReference type="InterPro" id="IPR053750">
    <property type="entry name" value="PDCD10_Homolog"/>
</dbReference>
<evidence type="ECO:0000256" key="1">
    <source>
        <dbReference type="ARBA" id="ARBA00004202"/>
    </source>
</evidence>
<keyword evidence="4" id="KW-1003">Cell membrane</keyword>
<comment type="similarity">
    <text evidence="3">Belongs to the PDCD10 family.</text>
</comment>
<feature type="domain" description="Programmed cell death protein 10 dimerisation" evidence="7">
    <location>
        <begin position="10"/>
        <end position="67"/>
    </location>
</feature>
<evidence type="ECO:0000256" key="4">
    <source>
        <dbReference type="ARBA" id="ARBA00022475"/>
    </source>
</evidence>
<dbReference type="InterPro" id="IPR009652">
    <property type="entry name" value="PDCD10"/>
</dbReference>
<dbReference type="GO" id="GO:0005886">
    <property type="term" value="C:plasma membrane"/>
    <property type="evidence" value="ECO:0007669"/>
    <property type="project" value="UniProtKB-SubCell"/>
</dbReference>
<evidence type="ECO:0000313" key="8">
    <source>
        <dbReference type="EMBL" id="CAD7642268.1"/>
    </source>
</evidence>
<comment type="subcellular location">
    <subcellularLocation>
        <location evidence="1">Cell membrane</location>
        <topology evidence="1">Peripheral membrane protein</topology>
    </subcellularLocation>
    <subcellularLocation>
        <location evidence="2">Cytoplasm</location>
    </subcellularLocation>
</comment>
<keyword evidence="9" id="KW-1185">Reference proteome</keyword>
<reference evidence="8" key="1">
    <citation type="submission" date="2020-11" db="EMBL/GenBank/DDBJ databases">
        <authorList>
            <person name="Tran Van P."/>
        </authorList>
    </citation>
    <scope>NUCLEOTIDE SEQUENCE</scope>
</reference>
<dbReference type="Gene3D" id="1.20.120.1950">
    <property type="match status" value="1"/>
</dbReference>
<dbReference type="GO" id="GO:1903358">
    <property type="term" value="P:regulation of Golgi organization"/>
    <property type="evidence" value="ECO:0007669"/>
    <property type="project" value="TreeGrafter"/>
</dbReference>
<dbReference type="GO" id="GO:0019901">
    <property type="term" value="F:protein kinase binding"/>
    <property type="evidence" value="ECO:0007669"/>
    <property type="project" value="TreeGrafter"/>
</dbReference>
<name>A0A7R9QDX6_9ACAR</name>
<dbReference type="Pfam" id="PF20929">
    <property type="entry name" value="PDCD10_N"/>
    <property type="match status" value="1"/>
</dbReference>
<protein>
    <recommendedName>
        <fullName evidence="7">Programmed cell death protein 10 dimerisation domain-containing protein</fullName>
    </recommendedName>
</protein>
<dbReference type="EMBL" id="CAJPVJ010001039">
    <property type="protein sequence ID" value="CAG2163943.1"/>
    <property type="molecule type" value="Genomic_DNA"/>
</dbReference>
<accession>A0A7R9QDX6</accession>
<organism evidence="8">
    <name type="scientific">Oppiella nova</name>
    <dbReference type="NCBI Taxonomy" id="334625"/>
    <lineage>
        <taxon>Eukaryota</taxon>
        <taxon>Metazoa</taxon>
        <taxon>Ecdysozoa</taxon>
        <taxon>Arthropoda</taxon>
        <taxon>Chelicerata</taxon>
        <taxon>Arachnida</taxon>
        <taxon>Acari</taxon>
        <taxon>Acariformes</taxon>
        <taxon>Sarcoptiformes</taxon>
        <taxon>Oribatida</taxon>
        <taxon>Brachypylina</taxon>
        <taxon>Oppioidea</taxon>
        <taxon>Oppiidae</taxon>
        <taxon>Oppiella</taxon>
    </lineage>
</organism>
<dbReference type="OrthoDB" id="6017654at2759"/>
<proteinExistence type="inferred from homology"/>
<dbReference type="EMBL" id="OC915864">
    <property type="protein sequence ID" value="CAD7642268.1"/>
    <property type="molecule type" value="Genomic_DNA"/>
</dbReference>
<evidence type="ECO:0000256" key="5">
    <source>
        <dbReference type="ARBA" id="ARBA00022490"/>
    </source>
</evidence>
<dbReference type="Pfam" id="PF06840">
    <property type="entry name" value="PDC10_C"/>
    <property type="match status" value="1"/>
</dbReference>
<dbReference type="InterPro" id="IPR048288">
    <property type="entry name" value="PDCD10_N"/>
</dbReference>
<evidence type="ECO:0000313" key="9">
    <source>
        <dbReference type="Proteomes" id="UP000728032"/>
    </source>
</evidence>
<dbReference type="GO" id="GO:0005737">
    <property type="term" value="C:cytoplasm"/>
    <property type="evidence" value="ECO:0007669"/>
    <property type="project" value="UniProtKB-SubCell"/>
</dbReference>
<dbReference type="AlphaFoldDB" id="A0A7R9QDX6"/>
<dbReference type="PANTHER" id="PTHR13250">
    <property type="entry name" value="TF-1 CELL APOPTOSIS RELATED PROTEIN-15"/>
    <property type="match status" value="1"/>
</dbReference>